<dbReference type="InterPro" id="IPR032870">
    <property type="entry name" value="ALKBH7-like"/>
</dbReference>
<dbReference type="VEuPathDB" id="VectorBase:GPPI026991"/>
<protein>
    <recommendedName>
        <fullName evidence="4">Alpha-ketoglutarate-dependent dioxygenase AlkB-like domain-containing protein</fullName>
    </recommendedName>
</protein>
<evidence type="ECO:0000313" key="2">
    <source>
        <dbReference type="EnsemblMetazoa" id="GPPI026991-PA"/>
    </source>
</evidence>
<dbReference type="SUPFAM" id="SSF51197">
    <property type="entry name" value="Clavaminate synthase-like"/>
    <property type="match status" value="1"/>
</dbReference>
<reference evidence="2" key="2">
    <citation type="submission" date="2020-05" db="UniProtKB">
        <authorList>
            <consortium name="EnsemblMetazoa"/>
        </authorList>
    </citation>
    <scope>IDENTIFICATION</scope>
    <source>
        <strain evidence="2">IAEA</strain>
    </source>
</reference>
<proteinExistence type="predicted"/>
<dbReference type="InterPro" id="IPR037151">
    <property type="entry name" value="AlkB-like_sf"/>
</dbReference>
<keyword evidence="3" id="KW-1185">Reference proteome</keyword>
<dbReference type="AlphaFoldDB" id="A0A1B0BDZ8"/>
<sequence length="302" mass="35793">LPFIDNSSSQLSCVRFDICVVFFFNTIYSKSYKMNNFLKLRTAFTKSIYLIQEQPSLKRIIQFIANERKCRTLATKVQHTSEDSYLEFKGNWPNEEKQCFLQDMRIFINFVNEDEEQQLLSEVEPYMKRLRYEYDHWDNAIHGFRETERKHWYPENRKIIDKIRNTGFADEIMPFVHVLDLSSEGVIKPHVDSTRYCGNIIAGLSLLTDSVMRLVRIDEEKCQQNDESNVQQDYRTQPEQSHTLLASSFHANVLLPRRSLYIMSNTARYHFTHEILPNAVSTFRGQPVRKDRRISIICRNEP</sequence>
<dbReference type="Gene3D" id="2.60.120.590">
    <property type="entry name" value="Alpha-ketoglutarate-dependent dioxygenase AlkB-like"/>
    <property type="match status" value="1"/>
</dbReference>
<dbReference type="EMBL" id="JXJN01012736">
    <property type="status" value="NOT_ANNOTATED_CDS"/>
    <property type="molecule type" value="Genomic_DNA"/>
</dbReference>
<dbReference type="PANTHER" id="PTHR21052">
    <property type="entry name" value="SPERMATOGENESIS ASSOCIATED 11-RELATED"/>
    <property type="match status" value="1"/>
</dbReference>
<dbReference type="PANTHER" id="PTHR21052:SF0">
    <property type="entry name" value="ALPHA-KETOGLUTARATE-DEPENDENT DIOXYGENASE ALKB HOMOLOG 7, MITOCHONDRIAL"/>
    <property type="match status" value="1"/>
</dbReference>
<dbReference type="Proteomes" id="UP000092460">
    <property type="component" value="Unassembled WGS sequence"/>
</dbReference>
<name>A0A1B0BDZ8_9MUSC</name>
<dbReference type="EnsemblMetazoa" id="GPPI026991-RA">
    <property type="protein sequence ID" value="GPPI026991-PA"/>
    <property type="gene ID" value="GPPI026991"/>
</dbReference>
<evidence type="ECO:0008006" key="4">
    <source>
        <dbReference type="Google" id="ProtNLM"/>
    </source>
</evidence>
<accession>A0A1B0BDZ8</accession>
<dbReference type="GO" id="GO:0005759">
    <property type="term" value="C:mitochondrial matrix"/>
    <property type="evidence" value="ECO:0007669"/>
    <property type="project" value="TreeGrafter"/>
</dbReference>
<dbReference type="STRING" id="67801.A0A1B0BDZ8"/>
<reference evidence="3" key="1">
    <citation type="submission" date="2015-01" db="EMBL/GenBank/DDBJ databases">
        <authorList>
            <person name="Aksoy S."/>
            <person name="Warren W."/>
            <person name="Wilson R.K."/>
        </authorList>
    </citation>
    <scope>NUCLEOTIDE SEQUENCE [LARGE SCALE GENOMIC DNA]</scope>
    <source>
        <strain evidence="3">IAEA</strain>
    </source>
</reference>
<evidence type="ECO:0000313" key="3">
    <source>
        <dbReference type="Proteomes" id="UP000092460"/>
    </source>
</evidence>
<dbReference type="GO" id="GO:0006631">
    <property type="term" value="P:fatty acid metabolic process"/>
    <property type="evidence" value="ECO:0007669"/>
    <property type="project" value="TreeGrafter"/>
</dbReference>
<comment type="cofactor">
    <cofactor evidence="1">
        <name>Fe(2+)</name>
        <dbReference type="ChEBI" id="CHEBI:29033"/>
    </cofactor>
</comment>
<dbReference type="GO" id="GO:0006974">
    <property type="term" value="P:DNA damage response"/>
    <property type="evidence" value="ECO:0007669"/>
    <property type="project" value="InterPro"/>
</dbReference>
<evidence type="ECO:0000256" key="1">
    <source>
        <dbReference type="ARBA" id="ARBA00001954"/>
    </source>
</evidence>
<organism evidence="2 3">
    <name type="scientific">Glossina palpalis gambiensis</name>
    <dbReference type="NCBI Taxonomy" id="67801"/>
    <lineage>
        <taxon>Eukaryota</taxon>
        <taxon>Metazoa</taxon>
        <taxon>Ecdysozoa</taxon>
        <taxon>Arthropoda</taxon>
        <taxon>Hexapoda</taxon>
        <taxon>Insecta</taxon>
        <taxon>Pterygota</taxon>
        <taxon>Neoptera</taxon>
        <taxon>Endopterygota</taxon>
        <taxon>Diptera</taxon>
        <taxon>Brachycera</taxon>
        <taxon>Muscomorpha</taxon>
        <taxon>Hippoboscoidea</taxon>
        <taxon>Glossinidae</taxon>
        <taxon>Glossina</taxon>
    </lineage>
</organism>